<name>A0A391P591_9EUKA</name>
<reference evidence="1 2" key="1">
    <citation type="journal article" date="2018" name="PLoS ONE">
        <title>The draft genome of Kipferlia bialata reveals reductive genome evolution in fornicate parasites.</title>
        <authorList>
            <person name="Tanifuji G."/>
            <person name="Takabayashi S."/>
            <person name="Kume K."/>
            <person name="Takagi M."/>
            <person name="Nakayama T."/>
            <person name="Kamikawa R."/>
            <person name="Inagaki Y."/>
            <person name="Hashimoto T."/>
        </authorList>
    </citation>
    <scope>NUCLEOTIDE SEQUENCE [LARGE SCALE GENOMIC DNA]</scope>
    <source>
        <strain evidence="1">NY0173</strain>
    </source>
</reference>
<keyword evidence="2" id="KW-1185">Reference proteome</keyword>
<gene>
    <name evidence="1" type="ORF">KIPB_016185</name>
</gene>
<proteinExistence type="predicted"/>
<comment type="caution">
    <text evidence="1">The sequence shown here is derived from an EMBL/GenBank/DDBJ whole genome shotgun (WGS) entry which is preliminary data.</text>
</comment>
<dbReference type="Proteomes" id="UP000265618">
    <property type="component" value="Unassembled WGS sequence"/>
</dbReference>
<evidence type="ECO:0000313" key="1">
    <source>
        <dbReference type="EMBL" id="GCA65079.1"/>
    </source>
</evidence>
<protein>
    <submittedName>
        <fullName evidence="1">Uncharacterized protein</fullName>
    </submittedName>
</protein>
<sequence>MEGPLLSVVADCPRTRYMSSTYDTQCDHRREYVRKRAELLLDFYSIQWHKQTQPDETEDVISVAGQVLIDAESQLVVLEVMAPHAMKGRLMRVNNAADGPATQFHLIRFHTRYIIVG</sequence>
<organism evidence="1 2">
    <name type="scientific">Kipferlia bialata</name>
    <dbReference type="NCBI Taxonomy" id="797122"/>
    <lineage>
        <taxon>Eukaryota</taxon>
        <taxon>Metamonada</taxon>
        <taxon>Carpediemonas-like organisms</taxon>
        <taxon>Kipferlia</taxon>
    </lineage>
</organism>
<accession>A0A391P591</accession>
<dbReference type="EMBL" id="BDIP01009668">
    <property type="protein sequence ID" value="GCA65079.1"/>
    <property type="molecule type" value="Genomic_DNA"/>
</dbReference>
<dbReference type="AlphaFoldDB" id="A0A391P591"/>
<evidence type="ECO:0000313" key="2">
    <source>
        <dbReference type="Proteomes" id="UP000265618"/>
    </source>
</evidence>